<keyword evidence="7 9" id="KW-0811">Translocation</keyword>
<dbReference type="EMBL" id="LR134476">
    <property type="protein sequence ID" value="VEI12879.1"/>
    <property type="molecule type" value="Genomic_DNA"/>
</dbReference>
<proteinExistence type="inferred from homology"/>
<dbReference type="KEGG" id="tbw:NCTC13354_00573"/>
<dbReference type="PANTHER" id="PTHR33910">
    <property type="entry name" value="PROTEIN TRANSLOCASE SUBUNIT SECE"/>
    <property type="match status" value="1"/>
</dbReference>
<evidence type="ECO:0000256" key="9">
    <source>
        <dbReference type="HAMAP-Rule" id="MF_00422"/>
    </source>
</evidence>
<organism evidence="10 11">
    <name type="scientific">Trueperella bialowiezensis</name>
    <dbReference type="NCBI Taxonomy" id="312285"/>
    <lineage>
        <taxon>Bacteria</taxon>
        <taxon>Bacillati</taxon>
        <taxon>Actinomycetota</taxon>
        <taxon>Actinomycetes</taxon>
        <taxon>Actinomycetales</taxon>
        <taxon>Actinomycetaceae</taxon>
        <taxon>Trueperella</taxon>
    </lineage>
</organism>
<evidence type="ECO:0000256" key="3">
    <source>
        <dbReference type="ARBA" id="ARBA00022475"/>
    </source>
</evidence>
<keyword evidence="4 9" id="KW-0812">Transmembrane</keyword>
<dbReference type="Proteomes" id="UP000269542">
    <property type="component" value="Chromosome"/>
</dbReference>
<protein>
    <recommendedName>
        <fullName evidence="9">Protein translocase subunit SecE</fullName>
    </recommendedName>
</protein>
<dbReference type="GO" id="GO:0005886">
    <property type="term" value="C:plasma membrane"/>
    <property type="evidence" value="ECO:0007669"/>
    <property type="project" value="UniProtKB-SubCell"/>
</dbReference>
<reference evidence="10 11" key="1">
    <citation type="submission" date="2018-12" db="EMBL/GenBank/DDBJ databases">
        <authorList>
            <consortium name="Pathogen Informatics"/>
        </authorList>
    </citation>
    <scope>NUCLEOTIDE SEQUENCE [LARGE SCALE GENOMIC DNA]</scope>
    <source>
        <strain evidence="10 11">NCTC13354</strain>
    </source>
</reference>
<dbReference type="GO" id="GO:0008320">
    <property type="term" value="F:protein transmembrane transporter activity"/>
    <property type="evidence" value="ECO:0007669"/>
    <property type="project" value="UniProtKB-UniRule"/>
</dbReference>
<evidence type="ECO:0000256" key="2">
    <source>
        <dbReference type="ARBA" id="ARBA00022448"/>
    </source>
</evidence>
<evidence type="ECO:0000256" key="5">
    <source>
        <dbReference type="ARBA" id="ARBA00022927"/>
    </source>
</evidence>
<evidence type="ECO:0000256" key="6">
    <source>
        <dbReference type="ARBA" id="ARBA00022989"/>
    </source>
</evidence>
<evidence type="ECO:0000313" key="10">
    <source>
        <dbReference type="EMBL" id="VEI12879.1"/>
    </source>
</evidence>
<comment type="subcellular location">
    <subcellularLocation>
        <location evidence="9">Cell membrane</location>
        <topology evidence="9">Single-pass membrane protein</topology>
    </subcellularLocation>
    <subcellularLocation>
        <location evidence="1">Membrane</location>
    </subcellularLocation>
</comment>
<dbReference type="InterPro" id="IPR005807">
    <property type="entry name" value="SecE_bac"/>
</dbReference>
<evidence type="ECO:0000256" key="1">
    <source>
        <dbReference type="ARBA" id="ARBA00004370"/>
    </source>
</evidence>
<dbReference type="GO" id="GO:0043952">
    <property type="term" value="P:protein transport by the Sec complex"/>
    <property type="evidence" value="ECO:0007669"/>
    <property type="project" value="UniProtKB-UniRule"/>
</dbReference>
<evidence type="ECO:0000313" key="11">
    <source>
        <dbReference type="Proteomes" id="UP000269542"/>
    </source>
</evidence>
<dbReference type="InterPro" id="IPR001901">
    <property type="entry name" value="Translocase_SecE/Sec61-g"/>
</dbReference>
<keyword evidence="3 9" id="KW-1003">Cell membrane</keyword>
<dbReference type="RefSeq" id="WP_126416048.1">
    <property type="nucleotide sequence ID" value="NZ_LR134476.1"/>
</dbReference>
<dbReference type="Pfam" id="PF00584">
    <property type="entry name" value="SecE"/>
    <property type="match status" value="1"/>
</dbReference>
<dbReference type="GO" id="GO:0065002">
    <property type="term" value="P:intracellular protein transmembrane transport"/>
    <property type="evidence" value="ECO:0007669"/>
    <property type="project" value="UniProtKB-UniRule"/>
</dbReference>
<keyword evidence="8 9" id="KW-0472">Membrane</keyword>
<keyword evidence="11" id="KW-1185">Reference proteome</keyword>
<dbReference type="HAMAP" id="MF_00422">
    <property type="entry name" value="SecE"/>
    <property type="match status" value="1"/>
</dbReference>
<dbReference type="Gene3D" id="1.20.5.1030">
    <property type="entry name" value="Preprotein translocase secy subunit"/>
    <property type="match status" value="1"/>
</dbReference>
<dbReference type="InterPro" id="IPR038379">
    <property type="entry name" value="SecE_sf"/>
</dbReference>
<evidence type="ECO:0000256" key="7">
    <source>
        <dbReference type="ARBA" id="ARBA00023010"/>
    </source>
</evidence>
<evidence type="ECO:0000256" key="4">
    <source>
        <dbReference type="ARBA" id="ARBA00022692"/>
    </source>
</evidence>
<name>A0A3S4VSP8_9ACTO</name>
<comment type="similarity">
    <text evidence="9">Belongs to the SecE/SEC61-gamma family.</text>
</comment>
<gene>
    <name evidence="9 10" type="primary">secE</name>
    <name evidence="10" type="ORF">NCTC13354_00573</name>
</gene>
<sequence>MSRAASGSSRGRESVEKKSLWQRIVTFFKEVIAEFKKVQRPTRKELWNLFLTVIFFVTIVMIFVTILDVVFNQSMFWIFG</sequence>
<keyword evidence="2 9" id="KW-0813">Transport</keyword>
<dbReference type="GO" id="GO:0006605">
    <property type="term" value="P:protein targeting"/>
    <property type="evidence" value="ECO:0007669"/>
    <property type="project" value="UniProtKB-UniRule"/>
</dbReference>
<dbReference type="NCBIfam" id="TIGR00964">
    <property type="entry name" value="secE_bact"/>
    <property type="match status" value="1"/>
</dbReference>
<comment type="subunit">
    <text evidence="9">Component of the Sec protein translocase complex. Heterotrimer consisting of SecY, SecE and SecG subunits. The heterotrimers can form oligomers, although 1 heterotrimer is thought to be able to translocate proteins. Interacts with the ribosome. Interacts with SecDF, and other proteins may be involved. Interacts with SecA.</text>
</comment>
<comment type="function">
    <text evidence="9">Essential subunit of the Sec protein translocation channel SecYEG. Clamps together the 2 halves of SecY. May contact the channel plug during translocation.</text>
</comment>
<evidence type="ECO:0000256" key="8">
    <source>
        <dbReference type="ARBA" id="ARBA00023136"/>
    </source>
</evidence>
<dbReference type="GO" id="GO:0009306">
    <property type="term" value="P:protein secretion"/>
    <property type="evidence" value="ECO:0007669"/>
    <property type="project" value="UniProtKB-UniRule"/>
</dbReference>
<dbReference type="AlphaFoldDB" id="A0A3S4VSP8"/>
<dbReference type="PANTHER" id="PTHR33910:SF1">
    <property type="entry name" value="PROTEIN TRANSLOCASE SUBUNIT SECE"/>
    <property type="match status" value="1"/>
</dbReference>
<keyword evidence="6 9" id="KW-1133">Transmembrane helix</keyword>
<keyword evidence="5 9" id="KW-0653">Protein transport</keyword>
<accession>A0A3S4VSP8</accession>
<feature type="transmembrane region" description="Helical" evidence="9">
    <location>
        <begin position="46"/>
        <end position="67"/>
    </location>
</feature>
<dbReference type="OrthoDB" id="9805743at2"/>